<proteinExistence type="predicted"/>
<organism evidence="1 2">
    <name type="scientific">Streptococcus henryi</name>
    <dbReference type="NCBI Taxonomy" id="439219"/>
    <lineage>
        <taxon>Bacteria</taxon>
        <taxon>Bacillati</taxon>
        <taxon>Bacillota</taxon>
        <taxon>Bacilli</taxon>
        <taxon>Lactobacillales</taxon>
        <taxon>Streptococcaceae</taxon>
        <taxon>Streptococcus</taxon>
    </lineage>
</organism>
<evidence type="ECO:0000313" key="2">
    <source>
        <dbReference type="Proteomes" id="UP000182508"/>
    </source>
</evidence>
<dbReference type="RefSeq" id="WP_074485349.1">
    <property type="nucleotide sequence ID" value="NZ_FMXP01000006.1"/>
</dbReference>
<evidence type="ECO:0000313" key="1">
    <source>
        <dbReference type="EMBL" id="SDB10469.1"/>
    </source>
</evidence>
<dbReference type="Proteomes" id="UP000182508">
    <property type="component" value="Unassembled WGS sequence"/>
</dbReference>
<dbReference type="STRING" id="439219.SAMN02910293_00534"/>
<accession>A0A1G6AQ24</accession>
<name>A0A1G6AQ24_9STRE</name>
<dbReference type="GO" id="GO:0033969">
    <property type="term" value="F:gamma-glutamyl-gamma-aminobutyrate hydrolase activity"/>
    <property type="evidence" value="ECO:0007669"/>
    <property type="project" value="TreeGrafter"/>
</dbReference>
<gene>
    <name evidence="1" type="ORF">SAMN02910293_00534</name>
</gene>
<dbReference type="AlphaFoldDB" id="A0A1G6AQ24"/>
<dbReference type="EMBL" id="FMXP01000006">
    <property type="protein sequence ID" value="SDB10469.1"/>
    <property type="molecule type" value="Genomic_DNA"/>
</dbReference>
<keyword evidence="1" id="KW-0315">Glutamine amidotransferase</keyword>
<dbReference type="SUPFAM" id="SSF52317">
    <property type="entry name" value="Class I glutamine amidotransferase-like"/>
    <property type="match status" value="1"/>
</dbReference>
<protein>
    <submittedName>
        <fullName evidence="1">Putative glutamine amidotransferase</fullName>
    </submittedName>
</protein>
<dbReference type="GO" id="GO:0006598">
    <property type="term" value="P:polyamine catabolic process"/>
    <property type="evidence" value="ECO:0007669"/>
    <property type="project" value="TreeGrafter"/>
</dbReference>
<reference evidence="1 2" key="1">
    <citation type="submission" date="2016-10" db="EMBL/GenBank/DDBJ databases">
        <authorList>
            <person name="de Groot N.N."/>
        </authorList>
    </citation>
    <scope>NUCLEOTIDE SEQUENCE [LARGE SCALE GENOMIC DNA]</scope>
    <source>
        <strain evidence="1 2">A-4</strain>
    </source>
</reference>
<dbReference type="GO" id="GO:0016740">
    <property type="term" value="F:transferase activity"/>
    <property type="evidence" value="ECO:0007669"/>
    <property type="project" value="UniProtKB-KW"/>
</dbReference>
<dbReference type="InterPro" id="IPR011697">
    <property type="entry name" value="Peptidase_C26"/>
</dbReference>
<dbReference type="Pfam" id="PF07722">
    <property type="entry name" value="Peptidase_C26"/>
    <property type="match status" value="1"/>
</dbReference>
<dbReference type="InterPro" id="IPR029062">
    <property type="entry name" value="Class_I_gatase-like"/>
</dbReference>
<dbReference type="PANTHER" id="PTHR43235:SF1">
    <property type="entry name" value="GLUTAMINE AMIDOTRANSFERASE PB2B2.05-RELATED"/>
    <property type="match status" value="1"/>
</dbReference>
<dbReference type="GO" id="GO:0005829">
    <property type="term" value="C:cytosol"/>
    <property type="evidence" value="ECO:0007669"/>
    <property type="project" value="TreeGrafter"/>
</dbReference>
<dbReference type="PROSITE" id="PS51273">
    <property type="entry name" value="GATASE_TYPE_1"/>
    <property type="match status" value="1"/>
</dbReference>
<keyword evidence="1" id="KW-0808">Transferase</keyword>
<dbReference type="Gene3D" id="3.40.50.880">
    <property type="match status" value="1"/>
</dbReference>
<keyword evidence="2" id="KW-1185">Reference proteome</keyword>
<dbReference type="CDD" id="cd01745">
    <property type="entry name" value="GATase1_2"/>
    <property type="match status" value="1"/>
</dbReference>
<dbReference type="PANTHER" id="PTHR43235">
    <property type="entry name" value="GLUTAMINE AMIDOTRANSFERASE PB2B2.05-RELATED"/>
    <property type="match status" value="1"/>
</dbReference>
<dbReference type="InterPro" id="IPR044668">
    <property type="entry name" value="PuuD-like"/>
</dbReference>
<sequence length="227" mass="25396">MAQTIIGITCCQRPDGPEKRPMAYIPSGYPNGVRLAGGLPLLLPLGDVKQDEIRQLIGMVDKLLLTGGDDVSPDFYGEQNLSGADNFSRQRDLFEMALAEEAMRQGKPIFAICRGMQLYNVLKGGSLHQDIANHDTRQIMHPLVIENDEILSAIYGLQGQVNTYHHQSIKVLGQGLVQVAYDPRDRTIEAVRDKDYPAFLGVQWHPDVEPEKYPDARALFDYFVNDL</sequence>